<comment type="pathway">
    <text evidence="1">Antibiotic biosynthesis.</text>
</comment>
<dbReference type="PROSITE" id="PS51471">
    <property type="entry name" value="FE2OG_OXY"/>
    <property type="match status" value="1"/>
</dbReference>
<dbReference type="Proteomes" id="UP000191901">
    <property type="component" value="Chromosome"/>
</dbReference>
<evidence type="ECO:0000313" key="4">
    <source>
        <dbReference type="EMBL" id="ASC71606.1"/>
    </source>
</evidence>
<dbReference type="RefSeq" id="WP_088429992.1">
    <property type="nucleotide sequence ID" value="NZ_CP021983.2"/>
</dbReference>
<dbReference type="InterPro" id="IPR027443">
    <property type="entry name" value="IPNS-like_sf"/>
</dbReference>
<evidence type="ECO:0000313" key="5">
    <source>
        <dbReference type="Proteomes" id="UP000191901"/>
    </source>
</evidence>
<comment type="similarity">
    <text evidence="2">Belongs to the iron/ascorbate-dependent oxidoreductase family.</text>
</comment>
<dbReference type="EMBL" id="CP021983">
    <property type="protein sequence ID" value="ASC71606.1"/>
    <property type="molecule type" value="Genomic_DNA"/>
</dbReference>
<dbReference type="SUPFAM" id="SSF51197">
    <property type="entry name" value="Clavaminate synthase-like"/>
    <property type="match status" value="1"/>
</dbReference>
<dbReference type="InterPro" id="IPR005123">
    <property type="entry name" value="Oxoglu/Fe-dep_dioxygenase_dom"/>
</dbReference>
<gene>
    <name evidence="4" type="primary">pcbC</name>
    <name evidence="4" type="ORF">XM38_025590</name>
</gene>
<keyword evidence="2" id="KW-0479">Metal-binding</keyword>
<dbReference type="Gene3D" id="2.60.120.330">
    <property type="entry name" value="B-lactam Antibiotic, Isopenicillin N Synthase, Chain"/>
    <property type="match status" value="1"/>
</dbReference>
<dbReference type="Pfam" id="PF14226">
    <property type="entry name" value="DIOX_N"/>
    <property type="match status" value="1"/>
</dbReference>
<reference evidence="4 5" key="1">
    <citation type="journal article" date="2016" name="Biochim. Biophys. Acta">
        <title>Characterization of red-shifted phycobilisomes isolated from the chlorophyll f-containing cyanobacterium Halomicronema hongdechloris.</title>
        <authorList>
            <person name="Li Y."/>
            <person name="Lin Y."/>
            <person name="Garvey C.J."/>
            <person name="Birch D."/>
            <person name="Corkery R.W."/>
            <person name="Loughlin P.C."/>
            <person name="Scheer H."/>
            <person name="Willows R.D."/>
            <person name="Chen M."/>
        </authorList>
    </citation>
    <scope>NUCLEOTIDE SEQUENCE [LARGE SCALE GENOMIC DNA]</scope>
    <source>
        <strain evidence="4 5">C2206</strain>
    </source>
</reference>
<dbReference type="InterPro" id="IPR044861">
    <property type="entry name" value="IPNS-like_FE2OG_OXY"/>
</dbReference>
<dbReference type="PANTHER" id="PTHR47990">
    <property type="entry name" value="2-OXOGLUTARATE (2OG) AND FE(II)-DEPENDENT OXYGENASE SUPERFAMILY PROTEIN-RELATED"/>
    <property type="match status" value="1"/>
</dbReference>
<evidence type="ECO:0000256" key="2">
    <source>
        <dbReference type="RuleBase" id="RU003682"/>
    </source>
</evidence>
<keyword evidence="2 4" id="KW-0560">Oxidoreductase</keyword>
<dbReference type="Pfam" id="PF03171">
    <property type="entry name" value="2OG-FeII_Oxy"/>
    <property type="match status" value="1"/>
</dbReference>
<proteinExistence type="inferred from homology"/>
<feature type="domain" description="Fe2OG dioxygenase" evidence="3">
    <location>
        <begin position="161"/>
        <end position="265"/>
    </location>
</feature>
<evidence type="ECO:0000259" key="3">
    <source>
        <dbReference type="PROSITE" id="PS51471"/>
    </source>
</evidence>
<organism evidence="4 5">
    <name type="scientific">Halomicronema hongdechloris C2206</name>
    <dbReference type="NCBI Taxonomy" id="1641165"/>
    <lineage>
        <taxon>Bacteria</taxon>
        <taxon>Bacillati</taxon>
        <taxon>Cyanobacteriota</taxon>
        <taxon>Cyanophyceae</taxon>
        <taxon>Nodosilineales</taxon>
        <taxon>Nodosilineaceae</taxon>
        <taxon>Halomicronema</taxon>
    </lineage>
</organism>
<dbReference type="GO" id="GO:0016216">
    <property type="term" value="F:isopenicillin-N synthase activity"/>
    <property type="evidence" value="ECO:0007669"/>
    <property type="project" value="UniProtKB-EC"/>
</dbReference>
<sequence length="309" mass="34057">MISTIPCLDLQDYRAEATTADFVDALGQALAEVGFFVLANPGIDAQLIASAYEMTQRFFELPLQTKLQYEHPDMKGQGGFTRFGREHAKDCLLPDLKEFWHVNRCDLESANAPWPAEVPGFRPAMISLYGQLDACAAQLLEVCALYLGQSRTWLQDMVIGGKTVLRLAHYPPVPAAAPPGSLRAAPHEDINFITLLCEATAPGLEIHSRDGRWLPVQAAPGQIIVDTGDMLQNLTNGWLKSTTHRVVNGPESGQGRLSMPFFVHPRPQVDLSPQPDCVARTGGRERFPRWTAAAYLNQRLQQIGLAAEE</sequence>
<name>A0A1Z3HMV8_9CYAN</name>
<dbReference type="OrthoDB" id="21825at2"/>
<keyword evidence="5" id="KW-1185">Reference proteome</keyword>
<dbReference type="KEGG" id="hhg:XM38_025590"/>
<dbReference type="InterPro" id="IPR026992">
    <property type="entry name" value="DIOX_N"/>
</dbReference>
<evidence type="ECO:0000256" key="1">
    <source>
        <dbReference type="ARBA" id="ARBA00004792"/>
    </source>
</evidence>
<dbReference type="GO" id="GO:0046872">
    <property type="term" value="F:metal ion binding"/>
    <property type="evidence" value="ECO:0007669"/>
    <property type="project" value="UniProtKB-KW"/>
</dbReference>
<dbReference type="STRING" id="1641165.XM38_22560"/>
<protein>
    <submittedName>
        <fullName evidence="4">Isopenicillin N synthase</fullName>
        <ecNumber evidence="4">1.21.3.1</ecNumber>
    </submittedName>
</protein>
<dbReference type="InterPro" id="IPR050231">
    <property type="entry name" value="Iron_ascorbate_oxido_reductase"/>
</dbReference>
<dbReference type="EC" id="1.21.3.1" evidence="4"/>
<dbReference type="AlphaFoldDB" id="A0A1Z3HMV8"/>
<keyword evidence="2" id="KW-0408">Iron</keyword>
<accession>A0A1Z3HMV8</accession>